<dbReference type="EMBL" id="CP147711">
    <property type="protein sequence ID" value="WXC81192.1"/>
    <property type="molecule type" value="Genomic_DNA"/>
</dbReference>
<feature type="transmembrane region" description="Helical" evidence="1">
    <location>
        <begin position="93"/>
        <end position="115"/>
    </location>
</feature>
<keyword evidence="1" id="KW-0472">Membrane</keyword>
<dbReference type="RefSeq" id="WP_338834178.1">
    <property type="nucleotide sequence ID" value="NZ_CP147711.1"/>
</dbReference>
<evidence type="ECO:0000313" key="2">
    <source>
        <dbReference type="EMBL" id="WXC81192.1"/>
    </source>
</evidence>
<reference evidence="2" key="2">
    <citation type="submission" date="2024-03" db="EMBL/GenBank/DDBJ databases">
        <authorList>
            <person name="Bromfield E.S.P."/>
            <person name="Cloutier S."/>
        </authorList>
    </citation>
    <scope>NUCLEOTIDE SEQUENCE</scope>
    <source>
        <strain evidence="2">5S5</strain>
    </source>
</reference>
<name>A0ABZ2P1V9_9BRAD</name>
<evidence type="ECO:0000313" key="3">
    <source>
        <dbReference type="Proteomes" id="UP001432046"/>
    </source>
</evidence>
<feature type="transmembrane region" description="Helical" evidence="1">
    <location>
        <begin position="37"/>
        <end position="54"/>
    </location>
</feature>
<gene>
    <name evidence="2" type="ORF">WDK88_06060</name>
</gene>
<dbReference type="Proteomes" id="UP001432046">
    <property type="component" value="Chromosome"/>
</dbReference>
<keyword evidence="1" id="KW-0812">Transmembrane</keyword>
<accession>A0ABZ2P1V9</accession>
<feature type="transmembrane region" description="Helical" evidence="1">
    <location>
        <begin position="61"/>
        <end position="87"/>
    </location>
</feature>
<feature type="transmembrane region" description="Helical" evidence="1">
    <location>
        <begin position="155"/>
        <end position="173"/>
    </location>
</feature>
<proteinExistence type="predicted"/>
<keyword evidence="3" id="KW-1185">Reference proteome</keyword>
<keyword evidence="1" id="KW-1133">Transmembrane helix</keyword>
<sequence length="206" mass="21628">MSAVASKTPRRSCTPQLRLVSILRPKPRRGGGGRRDWYSYAHGATTMLALGLVLNTLGIGLFCWAIFVLAVYTLPFFIALTVGMMAFQSGAGIVGALLVGMASAALTLAIGQVAVAASRSWTLRIAIATAFAVPAAIAGYHMVFALSLIGMPSLAWREAFACLGAVCIGGTAWTRLTVFAKTRPAESAGVVENMPRSVLTAATHER</sequence>
<evidence type="ECO:0000256" key="1">
    <source>
        <dbReference type="SAM" id="Phobius"/>
    </source>
</evidence>
<feature type="transmembrane region" description="Helical" evidence="1">
    <location>
        <begin position="127"/>
        <end position="149"/>
    </location>
</feature>
<protein>
    <submittedName>
        <fullName evidence="2">Uncharacterized protein</fullName>
    </submittedName>
</protein>
<reference evidence="2" key="1">
    <citation type="journal article" date="2021" name="Int. J. Syst. Evol. Microbiol.">
        <title>Bradyrhizobium septentrionale sp. nov. (sv. septentrionale) and Bradyrhizobium quebecense sp. nov. (sv. septentrionale) associated with legumes native to Canada possess rearranged symbiosis genes and numerous insertion sequences.</title>
        <authorList>
            <person name="Bromfield E.S.P."/>
            <person name="Cloutier S."/>
        </authorList>
    </citation>
    <scope>NUCLEOTIDE SEQUENCE</scope>
    <source>
        <strain evidence="2">5S5</strain>
    </source>
</reference>
<organism evidence="2 3">
    <name type="scientific">Bradyrhizobium septentrionale</name>
    <dbReference type="NCBI Taxonomy" id="1404411"/>
    <lineage>
        <taxon>Bacteria</taxon>
        <taxon>Pseudomonadati</taxon>
        <taxon>Pseudomonadota</taxon>
        <taxon>Alphaproteobacteria</taxon>
        <taxon>Hyphomicrobiales</taxon>
        <taxon>Nitrobacteraceae</taxon>
        <taxon>Bradyrhizobium</taxon>
    </lineage>
</organism>